<dbReference type="EMBL" id="LT828648">
    <property type="protein sequence ID" value="SLM49651.1"/>
    <property type="molecule type" value="Genomic_DNA"/>
</dbReference>
<dbReference type="STRING" id="1325564.NSJP_3484"/>
<feature type="domain" description="Glycosyltransferase subfamily 4-like N-terminal" evidence="2">
    <location>
        <begin position="44"/>
        <end position="199"/>
    </location>
</feature>
<evidence type="ECO:0000313" key="3">
    <source>
        <dbReference type="EMBL" id="SLM49651.1"/>
    </source>
</evidence>
<dbReference type="Gene3D" id="3.40.50.2000">
    <property type="entry name" value="Glycogen Phosphorylase B"/>
    <property type="match status" value="2"/>
</dbReference>
<dbReference type="KEGG" id="nja:NSJP_3484"/>
<dbReference type="PANTHER" id="PTHR45947:SF3">
    <property type="entry name" value="SULFOQUINOVOSYL TRANSFERASE SQD2"/>
    <property type="match status" value="1"/>
</dbReference>
<accession>A0A1W1I9Q0</accession>
<dbReference type="Pfam" id="PF00534">
    <property type="entry name" value="Glycos_transf_1"/>
    <property type="match status" value="1"/>
</dbReference>
<keyword evidence="4" id="KW-1185">Reference proteome</keyword>
<gene>
    <name evidence="3" type="ORF">NSJP_3484</name>
</gene>
<dbReference type="CDD" id="cd03801">
    <property type="entry name" value="GT4_PimA-like"/>
    <property type="match status" value="1"/>
</dbReference>
<dbReference type="AlphaFoldDB" id="A0A1W1I9Q0"/>
<dbReference type="InterPro" id="IPR001296">
    <property type="entry name" value="Glyco_trans_1"/>
</dbReference>
<sequence>MNGNSNCEATIASERGSDPCRSAARVLYLVNLNPSMKFGSLEEQIFLLSEGLSNRGGLLVPVFSRDPNESHGMRYRKAGLPVASLRLGRFRASALARLLRLADDHRVQVIHWNLYPPINPYVPLLKLLRPKIRHILTDHNSRPRSFVRSTNVLKRLSHKWFASAYSDVFAVSNYVHSDLLNQKVWKNPRRYYHFVNTDRFKPDVETKKVVRASLGCERRFVMLVVAHLIPEKGVDAALRALALLPSHVSLWIVGDGPEREKLEQLVESLGVGERTTFLGLCADVCRYMQAADCLICPSLWEEAAGLVILEAMASGLPVIASYVGGIPEFVRSGQNGFLVAAGDYSAVARHVAALAECRPLLNEIALAARGDAVARFSHETRVPQALSLYDTQTSDAGKVEHGT</sequence>
<evidence type="ECO:0000259" key="2">
    <source>
        <dbReference type="Pfam" id="PF13439"/>
    </source>
</evidence>
<proteinExistence type="predicted"/>
<name>A0A1W1I9Q0_9BACT</name>
<keyword evidence="3" id="KW-0808">Transferase</keyword>
<dbReference type="Pfam" id="PF13439">
    <property type="entry name" value="Glyco_transf_4"/>
    <property type="match status" value="1"/>
</dbReference>
<reference evidence="3 4" key="1">
    <citation type="submission" date="2017-03" db="EMBL/GenBank/DDBJ databases">
        <authorList>
            <person name="Afonso C.L."/>
            <person name="Miller P.J."/>
            <person name="Scott M.A."/>
            <person name="Spackman E."/>
            <person name="Goraichik I."/>
            <person name="Dimitrov K.M."/>
            <person name="Suarez D.L."/>
            <person name="Swayne D.E."/>
        </authorList>
    </citation>
    <scope>NUCLEOTIDE SEQUENCE [LARGE SCALE GENOMIC DNA]</scope>
    <source>
        <strain evidence="3">Genome sequencing of Nitrospira japonica strain NJ11</strain>
    </source>
</reference>
<dbReference type="Proteomes" id="UP000192042">
    <property type="component" value="Chromosome I"/>
</dbReference>
<evidence type="ECO:0000313" key="4">
    <source>
        <dbReference type="Proteomes" id="UP000192042"/>
    </source>
</evidence>
<dbReference type="GO" id="GO:0016757">
    <property type="term" value="F:glycosyltransferase activity"/>
    <property type="evidence" value="ECO:0007669"/>
    <property type="project" value="InterPro"/>
</dbReference>
<dbReference type="InterPro" id="IPR028098">
    <property type="entry name" value="Glyco_trans_4-like_N"/>
</dbReference>
<dbReference type="PANTHER" id="PTHR45947">
    <property type="entry name" value="SULFOQUINOVOSYL TRANSFERASE SQD2"/>
    <property type="match status" value="1"/>
</dbReference>
<dbReference type="InterPro" id="IPR050194">
    <property type="entry name" value="Glycosyltransferase_grp1"/>
</dbReference>
<dbReference type="SUPFAM" id="SSF53756">
    <property type="entry name" value="UDP-Glycosyltransferase/glycogen phosphorylase"/>
    <property type="match status" value="1"/>
</dbReference>
<evidence type="ECO:0000259" key="1">
    <source>
        <dbReference type="Pfam" id="PF00534"/>
    </source>
</evidence>
<feature type="domain" description="Glycosyl transferase family 1" evidence="1">
    <location>
        <begin position="217"/>
        <end position="369"/>
    </location>
</feature>
<organism evidence="3 4">
    <name type="scientific">Nitrospira japonica</name>
    <dbReference type="NCBI Taxonomy" id="1325564"/>
    <lineage>
        <taxon>Bacteria</taxon>
        <taxon>Pseudomonadati</taxon>
        <taxon>Nitrospirota</taxon>
        <taxon>Nitrospiria</taxon>
        <taxon>Nitrospirales</taxon>
        <taxon>Nitrospiraceae</taxon>
        <taxon>Nitrospira</taxon>
    </lineage>
</organism>
<protein>
    <submittedName>
        <fullName evidence="3">Putative Glycosyl transferase group 1</fullName>
    </submittedName>
</protein>